<evidence type="ECO:0000313" key="2">
    <source>
        <dbReference type="Proteomes" id="UP000801428"/>
    </source>
</evidence>
<protein>
    <submittedName>
        <fullName evidence="1">Uncharacterized protein</fullName>
    </submittedName>
</protein>
<dbReference type="EMBL" id="SWKU01000005">
    <property type="protein sequence ID" value="KAF3006892.1"/>
    <property type="molecule type" value="Genomic_DNA"/>
</dbReference>
<reference evidence="1" key="1">
    <citation type="submission" date="2019-04" db="EMBL/GenBank/DDBJ databases">
        <title>Sequencing of skin fungus with MAO and IRED activity.</title>
        <authorList>
            <person name="Marsaioli A.J."/>
            <person name="Bonatto J.M.C."/>
            <person name="Reis Junior O."/>
        </authorList>
    </citation>
    <scope>NUCLEOTIDE SEQUENCE</scope>
    <source>
        <strain evidence="1">30M1</strain>
    </source>
</reference>
<name>A0A9P4WDF5_CURKU</name>
<keyword evidence="2" id="KW-1185">Reference proteome</keyword>
<proteinExistence type="predicted"/>
<dbReference type="Proteomes" id="UP000801428">
    <property type="component" value="Unassembled WGS sequence"/>
</dbReference>
<sequence length="259" mass="28745">MTGEHITRHGYCYTLGEFRRPNNEKTEAISRARHTGPSYQLPSQAFRHRIAAPADRILDRLEYLIQLVESGSALRSSNLDVAGVGCQVIRDVVSEEGRPGNGDGVNGNRFAIASVPSPRSESTPECLEQEANQHTYFGSGLDVLDWPVFEGRYDRRWIEALIFDPTLPCGDGYGPCLGVGVREDDVPHLIETFLVNVHVKNPIFDPAYLRKIGKSVAEHGFDWKAPSCLVVIVVCLRTSFDLISIPSITPRTLVSRDLN</sequence>
<accession>A0A9P4WDF5</accession>
<dbReference type="AlphaFoldDB" id="A0A9P4WDF5"/>
<gene>
    <name evidence="1" type="ORF">E8E13_011094</name>
</gene>
<comment type="caution">
    <text evidence="1">The sequence shown here is derived from an EMBL/GenBank/DDBJ whole genome shotgun (WGS) entry which is preliminary data.</text>
</comment>
<dbReference type="OrthoDB" id="4356994at2759"/>
<evidence type="ECO:0000313" key="1">
    <source>
        <dbReference type="EMBL" id="KAF3006892.1"/>
    </source>
</evidence>
<organism evidence="1 2">
    <name type="scientific">Curvularia kusanoi</name>
    <name type="common">Cochliobolus kusanoi</name>
    <dbReference type="NCBI Taxonomy" id="90978"/>
    <lineage>
        <taxon>Eukaryota</taxon>
        <taxon>Fungi</taxon>
        <taxon>Dikarya</taxon>
        <taxon>Ascomycota</taxon>
        <taxon>Pezizomycotina</taxon>
        <taxon>Dothideomycetes</taxon>
        <taxon>Pleosporomycetidae</taxon>
        <taxon>Pleosporales</taxon>
        <taxon>Pleosporineae</taxon>
        <taxon>Pleosporaceae</taxon>
        <taxon>Curvularia</taxon>
    </lineage>
</organism>